<gene>
    <name evidence="1" type="ORF">GXN76_10260</name>
</gene>
<dbReference type="AlphaFoldDB" id="A0A7D3XJG4"/>
<evidence type="ECO:0000313" key="2">
    <source>
        <dbReference type="Proteomes" id="UP000503088"/>
    </source>
</evidence>
<dbReference type="InterPro" id="IPR036294">
    <property type="entry name" value="Rbstp2229-like_sf"/>
</dbReference>
<name>A0A7D3XJG4_9BACL</name>
<dbReference type="Gene3D" id="3.30.310.120">
    <property type="entry name" value="Rbstp2229 like protein"/>
    <property type="match status" value="1"/>
</dbReference>
<dbReference type="Gene3D" id="1.20.5.850">
    <property type="entry name" value="Rbstp2229 protein"/>
    <property type="match status" value="1"/>
</dbReference>
<dbReference type="RefSeq" id="WP_173222882.1">
    <property type="nucleotide sequence ID" value="NZ_CP048104.1"/>
</dbReference>
<sequence>MAKSAFIKLVEGSTQQDITLGDVKEKLEHYITMTNHTGKQLNWEYADAAFPYTMEVRSQENLQWLFLKGKDERHYKYLMIGIGTSRDETQVPCIQLVVPDGATHGDTAKANEFSRYLAKTFQGELHLLNGRVMYFNPRKP</sequence>
<dbReference type="Proteomes" id="UP000503088">
    <property type="component" value="Chromosome"/>
</dbReference>
<organism evidence="1 2">
    <name type="scientific">Kroppenstedtia pulmonis</name>
    <dbReference type="NCBI Taxonomy" id="1380685"/>
    <lineage>
        <taxon>Bacteria</taxon>
        <taxon>Bacillati</taxon>
        <taxon>Bacillota</taxon>
        <taxon>Bacilli</taxon>
        <taxon>Bacillales</taxon>
        <taxon>Thermoactinomycetaceae</taxon>
        <taxon>Kroppenstedtia</taxon>
    </lineage>
</organism>
<dbReference type="InterPro" id="IPR015062">
    <property type="entry name" value="DUF1885"/>
</dbReference>
<dbReference type="KEGG" id="kpul:GXN76_10260"/>
<accession>A0A7D3XJG4</accession>
<protein>
    <submittedName>
        <fullName evidence="1">DUF1885 family protein</fullName>
    </submittedName>
</protein>
<dbReference type="Pfam" id="PF08968">
    <property type="entry name" value="DUF1885"/>
    <property type="match status" value="1"/>
</dbReference>
<reference evidence="1 2" key="1">
    <citation type="submission" date="2020-01" db="EMBL/GenBank/DDBJ databases">
        <authorList>
            <person name="Gulvik C.A."/>
            <person name="Batra D.G."/>
        </authorList>
    </citation>
    <scope>NUCLEOTIDE SEQUENCE [LARGE SCALE GENOMIC DNA]</scope>
    <source>
        <strain evidence="1 2">W9323</strain>
    </source>
</reference>
<evidence type="ECO:0000313" key="1">
    <source>
        <dbReference type="EMBL" id="QKG84819.1"/>
    </source>
</evidence>
<dbReference type="SUPFAM" id="SSF111171">
    <property type="entry name" value="Rbstp2229 protein"/>
    <property type="match status" value="1"/>
</dbReference>
<keyword evidence="2" id="KW-1185">Reference proteome</keyword>
<dbReference type="EMBL" id="CP048104">
    <property type="protein sequence ID" value="QKG84819.1"/>
    <property type="molecule type" value="Genomic_DNA"/>
</dbReference>
<proteinExistence type="predicted"/>